<dbReference type="EMBL" id="KZ994177">
    <property type="protein sequence ID" value="RKO93597.1"/>
    <property type="molecule type" value="Genomic_DNA"/>
</dbReference>
<feature type="compositionally biased region" description="Low complexity" evidence="1">
    <location>
        <begin position="318"/>
        <end position="339"/>
    </location>
</feature>
<dbReference type="AlphaFoldDB" id="A0A4V1ISH7"/>
<feature type="region of interest" description="Disordered" evidence="1">
    <location>
        <begin position="318"/>
        <end position="350"/>
    </location>
</feature>
<protein>
    <submittedName>
        <fullName evidence="2">Uncharacterized protein</fullName>
    </submittedName>
</protein>
<dbReference type="Proteomes" id="UP000269721">
    <property type="component" value="Unassembled WGS sequence"/>
</dbReference>
<organism evidence="2 3">
    <name type="scientific">Blyttiomyces helicus</name>
    <dbReference type="NCBI Taxonomy" id="388810"/>
    <lineage>
        <taxon>Eukaryota</taxon>
        <taxon>Fungi</taxon>
        <taxon>Fungi incertae sedis</taxon>
        <taxon>Chytridiomycota</taxon>
        <taxon>Chytridiomycota incertae sedis</taxon>
        <taxon>Chytridiomycetes</taxon>
        <taxon>Chytridiomycetes incertae sedis</taxon>
        <taxon>Blyttiomyces</taxon>
    </lineage>
</organism>
<keyword evidence="3" id="KW-1185">Reference proteome</keyword>
<evidence type="ECO:0000256" key="1">
    <source>
        <dbReference type="SAM" id="MobiDB-lite"/>
    </source>
</evidence>
<evidence type="ECO:0000313" key="2">
    <source>
        <dbReference type="EMBL" id="RKO93597.1"/>
    </source>
</evidence>
<reference evidence="3" key="1">
    <citation type="journal article" date="2018" name="Nat. Microbiol.">
        <title>Leveraging single-cell genomics to expand the fungal tree of life.</title>
        <authorList>
            <person name="Ahrendt S.R."/>
            <person name="Quandt C.A."/>
            <person name="Ciobanu D."/>
            <person name="Clum A."/>
            <person name="Salamov A."/>
            <person name="Andreopoulos B."/>
            <person name="Cheng J.F."/>
            <person name="Woyke T."/>
            <person name="Pelin A."/>
            <person name="Henrissat B."/>
            <person name="Reynolds N.K."/>
            <person name="Benny G.L."/>
            <person name="Smith M.E."/>
            <person name="James T.Y."/>
            <person name="Grigoriev I.V."/>
        </authorList>
    </citation>
    <scope>NUCLEOTIDE SEQUENCE [LARGE SCALE GENOMIC DNA]</scope>
</reference>
<accession>A0A4V1ISH7</accession>
<evidence type="ECO:0000313" key="3">
    <source>
        <dbReference type="Proteomes" id="UP000269721"/>
    </source>
</evidence>
<proteinExistence type="predicted"/>
<sequence length="574" mass="62080">MAFKPGHAEQVEAEGFAKKDIRVSDDRIVTVNTEVQGEGRLEDCQVGLRTILVHDGEEVTNEATLCRVRVGSSDAWDINSVWASKGRAFDNLKGRLGFGTGEAIAEDQMTKALRGLEKQDTQALHEGRMLYPVKRDYGGECIGGNNPPAQGLRLRAWLLALPTLVLYASYQWCLFKELQSLGVKALKEDVLGQRSSQGSKSGTGRNAVFDALMTGVKPLACGVGLFQVFEGEEEPFNRRLPPESKPELEISVAIDERGLGGELGGRADSKGLLRGRLCGSEVSPVAKGLVGELLCLPPCVLLALSVVQESFADTVTPSPSSACSCSPSPGSEKQPQGQMPGQGGLMGARDEAGPTEVVAEFLKGLCERGPMVGCLGCVGVWWCFEARESERIKTRYYHYRGGETGGEVDLPSEPESRLVGRGPRGVLVLILSCLSEGSWVRRVNIAREGPRPIPRVEGYPADIRTRRVAITFPYWRIVTGLQIEQRDIYCGIVVPQSAVVKQRCVGGDASGNGGELESVLTKHALADEELYKTLISASTKKQSWSSSSLLWRRFWSTLRLSPLPAPSGPVAEGP</sequence>
<gene>
    <name evidence="2" type="ORF">BDK51DRAFT_33579</name>
</gene>
<name>A0A4V1ISH7_9FUNG</name>